<feature type="compositionally biased region" description="Basic and acidic residues" evidence="1">
    <location>
        <begin position="112"/>
        <end position="121"/>
    </location>
</feature>
<organism evidence="2">
    <name type="scientific">groundwater metagenome</name>
    <dbReference type="NCBI Taxonomy" id="717931"/>
    <lineage>
        <taxon>unclassified sequences</taxon>
        <taxon>metagenomes</taxon>
        <taxon>ecological metagenomes</taxon>
    </lineage>
</organism>
<feature type="region of interest" description="Disordered" evidence="1">
    <location>
        <begin position="99"/>
        <end position="129"/>
    </location>
</feature>
<dbReference type="EMBL" id="CCXY01000106">
    <property type="protein sequence ID" value="CEG12099.1"/>
    <property type="molecule type" value="Genomic_DNA"/>
</dbReference>
<proteinExistence type="predicted"/>
<reference evidence="2" key="1">
    <citation type="submission" date="2014-09" db="EMBL/GenBank/DDBJ databases">
        <authorList>
            <person name="Probst J Alexander"/>
        </authorList>
    </citation>
    <scope>NUCLEOTIDE SEQUENCE</scope>
</reference>
<name>A0A098E9C4_9ZZZZ</name>
<accession>A0A098E9C4</accession>
<protein>
    <submittedName>
        <fullName evidence="2">Uncharacterized protein</fullName>
    </submittedName>
</protein>
<dbReference type="AlphaFoldDB" id="A0A098E9C4"/>
<gene>
    <name evidence="2" type="ORF">MSIBF_A1940003</name>
</gene>
<evidence type="ECO:0000313" key="2">
    <source>
        <dbReference type="EMBL" id="CEG12099.1"/>
    </source>
</evidence>
<evidence type="ECO:0000256" key="1">
    <source>
        <dbReference type="SAM" id="MobiDB-lite"/>
    </source>
</evidence>
<sequence>MKGKILSVVQNSIVIKTDITDAKGAMNGMNSKGELYTDGSKFNPNKLLNYEILYNNKSVGKISNLIGRVSDFFLVGTIRDKGITSAMVGEDIEILKQNRNGKKQQRWSNQPYKERDKKDTGWKNQIRRW</sequence>